<proteinExistence type="inferred from homology"/>
<reference evidence="7" key="1">
    <citation type="submission" date="2020-12" db="EMBL/GenBank/DDBJ databases">
        <title>Draft genome sequence of Enterobacter spp., Lelliottia spp. and Serratia spp. isolated from drinking water reservoirs and lakes.</title>
        <authorList>
            <person name="Reitter C."/>
            <person name="Neuhaus K."/>
            <person name="Huegler M."/>
        </authorList>
    </citation>
    <scope>NUCLEOTIDE SEQUENCE</scope>
    <source>
        <strain evidence="7">TZW15</strain>
    </source>
</reference>
<dbReference type="Pfam" id="PF00419">
    <property type="entry name" value="Fimbrial"/>
    <property type="match status" value="1"/>
</dbReference>
<dbReference type="InterPro" id="IPR050263">
    <property type="entry name" value="Bact_Fimbrial_Adh_Pro"/>
</dbReference>
<comment type="subcellular location">
    <subcellularLocation>
        <location evidence="1">Fimbrium</location>
    </subcellularLocation>
</comment>
<gene>
    <name evidence="7" type="ORF">I7V27_16475</name>
</gene>
<dbReference type="AlphaFoldDB" id="A0AAP2AGQ3"/>
<evidence type="ECO:0000313" key="8">
    <source>
        <dbReference type="Proteomes" id="UP000653275"/>
    </source>
</evidence>
<organism evidence="7 8">
    <name type="scientific">Lelliottia amnigena</name>
    <name type="common">Enterobacter amnigenus</name>
    <dbReference type="NCBI Taxonomy" id="61646"/>
    <lineage>
        <taxon>Bacteria</taxon>
        <taxon>Pseudomonadati</taxon>
        <taxon>Pseudomonadota</taxon>
        <taxon>Gammaproteobacteria</taxon>
        <taxon>Enterobacterales</taxon>
        <taxon>Enterobacteriaceae</taxon>
        <taxon>Lelliottia</taxon>
    </lineage>
</organism>
<sequence length="190" mass="20190">MKKLVLALTLSGIFLTGATSAMADISNGLTIMGRLETAKSGCTVLMSKYVVSLYHEDKSLPVQGTTINSAVSDDQVYIQLGGEHCDANETSGNIGLKFIGTPDNSMGNTLANIDTGSDAAKGVGVQLSDMQNQILIPNVSIGKFFIYKNGDGEWAHSNSFPLNFALVQLKGQTSTPGKIQTNMTVQIERL</sequence>
<dbReference type="PANTHER" id="PTHR33420:SF3">
    <property type="entry name" value="FIMBRIAL SUBUNIT ELFA"/>
    <property type="match status" value="1"/>
</dbReference>
<evidence type="ECO:0000256" key="4">
    <source>
        <dbReference type="ARBA" id="ARBA00023263"/>
    </source>
</evidence>
<feature type="chain" id="PRO_5043047074" evidence="5">
    <location>
        <begin position="24"/>
        <end position="190"/>
    </location>
</feature>
<dbReference type="InterPro" id="IPR036937">
    <property type="entry name" value="Adhesion_dom_fimbrial_sf"/>
</dbReference>
<evidence type="ECO:0000256" key="3">
    <source>
        <dbReference type="ARBA" id="ARBA00022729"/>
    </source>
</evidence>
<dbReference type="Gene3D" id="2.60.40.1090">
    <property type="entry name" value="Fimbrial-type adhesion domain"/>
    <property type="match status" value="1"/>
</dbReference>
<feature type="signal peptide" evidence="5">
    <location>
        <begin position="1"/>
        <end position="23"/>
    </location>
</feature>
<feature type="domain" description="Fimbrial-type adhesion" evidence="6">
    <location>
        <begin position="72"/>
        <end position="187"/>
    </location>
</feature>
<dbReference type="InterPro" id="IPR000259">
    <property type="entry name" value="Adhesion_dom_fimbrial"/>
</dbReference>
<name>A0AAP2AGQ3_LELAM</name>
<dbReference type="SUPFAM" id="SSF49401">
    <property type="entry name" value="Bacterial adhesins"/>
    <property type="match status" value="1"/>
</dbReference>
<comment type="similarity">
    <text evidence="2">Belongs to the fimbrial protein family.</text>
</comment>
<keyword evidence="4" id="KW-0281">Fimbrium</keyword>
<dbReference type="Proteomes" id="UP000653275">
    <property type="component" value="Unassembled WGS sequence"/>
</dbReference>
<dbReference type="EMBL" id="JAENMS010000009">
    <property type="protein sequence ID" value="MBL5936037.1"/>
    <property type="molecule type" value="Genomic_DNA"/>
</dbReference>
<comment type="caution">
    <text evidence="7">The sequence shown here is derived from an EMBL/GenBank/DDBJ whole genome shotgun (WGS) entry which is preliminary data.</text>
</comment>
<dbReference type="GO" id="GO:0009289">
    <property type="term" value="C:pilus"/>
    <property type="evidence" value="ECO:0007669"/>
    <property type="project" value="UniProtKB-SubCell"/>
</dbReference>
<dbReference type="PANTHER" id="PTHR33420">
    <property type="entry name" value="FIMBRIAL SUBUNIT ELFA-RELATED"/>
    <property type="match status" value="1"/>
</dbReference>
<evidence type="ECO:0000256" key="2">
    <source>
        <dbReference type="ARBA" id="ARBA00006671"/>
    </source>
</evidence>
<evidence type="ECO:0000313" key="7">
    <source>
        <dbReference type="EMBL" id="MBL5936037.1"/>
    </source>
</evidence>
<protein>
    <submittedName>
        <fullName evidence="7">Fimbrial protein</fullName>
    </submittedName>
</protein>
<evidence type="ECO:0000256" key="5">
    <source>
        <dbReference type="SAM" id="SignalP"/>
    </source>
</evidence>
<dbReference type="GO" id="GO:0043709">
    <property type="term" value="P:cell adhesion involved in single-species biofilm formation"/>
    <property type="evidence" value="ECO:0007669"/>
    <property type="project" value="TreeGrafter"/>
</dbReference>
<accession>A0AAP2AGQ3</accession>
<evidence type="ECO:0000259" key="6">
    <source>
        <dbReference type="Pfam" id="PF00419"/>
    </source>
</evidence>
<dbReference type="RefSeq" id="WP_131488974.1">
    <property type="nucleotide sequence ID" value="NZ_JAENMR010000009.1"/>
</dbReference>
<keyword evidence="3 5" id="KW-0732">Signal</keyword>
<evidence type="ECO:0000256" key="1">
    <source>
        <dbReference type="ARBA" id="ARBA00004561"/>
    </source>
</evidence>
<dbReference type="InterPro" id="IPR008966">
    <property type="entry name" value="Adhesion_dom_sf"/>
</dbReference>